<keyword evidence="2" id="KW-0812">Transmembrane</keyword>
<dbReference type="InterPro" id="IPR036514">
    <property type="entry name" value="SGNH_hydro_sf"/>
</dbReference>
<dbReference type="InterPro" id="IPR013830">
    <property type="entry name" value="SGNH_hydro"/>
</dbReference>
<reference evidence="4 5" key="1">
    <citation type="submission" date="2019-06" db="EMBL/GenBank/DDBJ databases">
        <title>Sorghum-associated microbial communities from plants grown in Nebraska, USA.</title>
        <authorList>
            <person name="Schachtman D."/>
        </authorList>
    </citation>
    <scope>NUCLEOTIDE SEQUENCE [LARGE SCALE GENOMIC DNA]</scope>
    <source>
        <strain evidence="4 5">2482</strain>
    </source>
</reference>
<feature type="transmembrane region" description="Helical" evidence="2">
    <location>
        <begin position="6"/>
        <end position="23"/>
    </location>
</feature>
<comment type="caution">
    <text evidence="4">The sequence shown here is derived from an EMBL/GenBank/DDBJ whole genome shotgun (WGS) entry which is preliminary data.</text>
</comment>
<dbReference type="Pfam" id="PF13472">
    <property type="entry name" value="Lipase_GDSL_2"/>
    <property type="match status" value="1"/>
</dbReference>
<accession>A0A561CMV9</accession>
<dbReference type="AlphaFoldDB" id="A0A561CMV9"/>
<gene>
    <name evidence="4" type="ORF">FB550_11825</name>
</gene>
<evidence type="ECO:0000259" key="3">
    <source>
        <dbReference type="Pfam" id="PF13472"/>
    </source>
</evidence>
<dbReference type="RefSeq" id="WP_144567829.1">
    <property type="nucleotide sequence ID" value="NZ_VIVN01000018.1"/>
</dbReference>
<dbReference type="Proteomes" id="UP000319671">
    <property type="component" value="Unassembled WGS sequence"/>
</dbReference>
<dbReference type="Gene3D" id="3.40.50.1110">
    <property type="entry name" value="SGNH hydrolase"/>
    <property type="match status" value="1"/>
</dbReference>
<name>A0A561CMV9_9BACI</name>
<dbReference type="PANTHER" id="PTHR30383">
    <property type="entry name" value="THIOESTERASE 1/PROTEASE 1/LYSOPHOSPHOLIPASE L1"/>
    <property type="match status" value="1"/>
</dbReference>
<keyword evidence="2" id="KW-1133">Transmembrane helix</keyword>
<evidence type="ECO:0000313" key="5">
    <source>
        <dbReference type="Proteomes" id="UP000319671"/>
    </source>
</evidence>
<keyword evidence="5" id="KW-1185">Reference proteome</keyword>
<dbReference type="InterPro" id="IPR051532">
    <property type="entry name" value="Ester_Hydrolysis_Enzymes"/>
</dbReference>
<organism evidence="4 5">
    <name type="scientific">Neobacillus bataviensis</name>
    <dbReference type="NCBI Taxonomy" id="220685"/>
    <lineage>
        <taxon>Bacteria</taxon>
        <taxon>Bacillati</taxon>
        <taxon>Bacillota</taxon>
        <taxon>Bacilli</taxon>
        <taxon>Bacillales</taxon>
        <taxon>Bacillaceae</taxon>
        <taxon>Neobacillus</taxon>
    </lineage>
</organism>
<evidence type="ECO:0000313" key="4">
    <source>
        <dbReference type="EMBL" id="TWD92394.1"/>
    </source>
</evidence>
<sequence>MKSKGIIIFLLVVICFLAILVINDHFIKEKDSNHTNNNKKQAIETKKETKKELIYSPMGDSLTAGFAATKEGSRYTAVLAKLIEEKLGYHVIQKGVYKSGSTLWQYGLPNFDKINEQNPDLITIEYGTNDLQHDSRHETPYQFKYNLLLLLNKIQKDDRKIVLVTTWNRGKKSAPYDQVIKEVGLKRKVPVANISSVWENRTDTQGPRGLKTPYGVSDNFHPNNKGHKEIAEIIFKQVYPLYK</sequence>
<protein>
    <submittedName>
        <fullName evidence="4">Acyl-CoA thioesterase-1</fullName>
    </submittedName>
</protein>
<proteinExistence type="predicted"/>
<dbReference type="PANTHER" id="PTHR30383:SF5">
    <property type="entry name" value="SGNH HYDROLASE-TYPE ESTERASE DOMAIN-CONTAINING PROTEIN"/>
    <property type="match status" value="1"/>
</dbReference>
<evidence type="ECO:0000256" key="1">
    <source>
        <dbReference type="SAM" id="MobiDB-lite"/>
    </source>
</evidence>
<feature type="domain" description="SGNH hydrolase-type esterase" evidence="3">
    <location>
        <begin position="58"/>
        <end position="228"/>
    </location>
</feature>
<evidence type="ECO:0000256" key="2">
    <source>
        <dbReference type="SAM" id="Phobius"/>
    </source>
</evidence>
<dbReference type="GO" id="GO:0004622">
    <property type="term" value="F:phosphatidylcholine lysophospholipase activity"/>
    <property type="evidence" value="ECO:0007669"/>
    <property type="project" value="TreeGrafter"/>
</dbReference>
<keyword evidence="2" id="KW-0472">Membrane</keyword>
<dbReference type="SUPFAM" id="SSF52266">
    <property type="entry name" value="SGNH hydrolase"/>
    <property type="match status" value="1"/>
</dbReference>
<feature type="region of interest" description="Disordered" evidence="1">
    <location>
        <begin position="202"/>
        <end position="222"/>
    </location>
</feature>
<dbReference type="EMBL" id="VIVN01000018">
    <property type="protein sequence ID" value="TWD92394.1"/>
    <property type="molecule type" value="Genomic_DNA"/>
</dbReference>
<dbReference type="CDD" id="cd00229">
    <property type="entry name" value="SGNH_hydrolase"/>
    <property type="match status" value="1"/>
</dbReference>